<protein>
    <submittedName>
        <fullName evidence="2">Acetyltransferase</fullName>
    </submittedName>
</protein>
<accession>C5FBQ5</accession>
<organism evidence="2 3">
    <name type="scientific">Arthroderma otae (strain ATCC MYA-4605 / CBS 113480)</name>
    <name type="common">Microsporum canis</name>
    <dbReference type="NCBI Taxonomy" id="554155"/>
    <lineage>
        <taxon>Eukaryota</taxon>
        <taxon>Fungi</taxon>
        <taxon>Dikarya</taxon>
        <taxon>Ascomycota</taxon>
        <taxon>Pezizomycotina</taxon>
        <taxon>Eurotiomycetes</taxon>
        <taxon>Eurotiomycetidae</taxon>
        <taxon>Onygenales</taxon>
        <taxon>Arthrodermataceae</taxon>
        <taxon>Microsporum</taxon>
    </lineage>
</organism>
<dbReference type="GO" id="GO:0016747">
    <property type="term" value="F:acyltransferase activity, transferring groups other than amino-acyl groups"/>
    <property type="evidence" value="ECO:0007669"/>
    <property type="project" value="InterPro"/>
</dbReference>
<keyword evidence="2" id="KW-0808">Transferase</keyword>
<dbReference type="OrthoDB" id="10039976at2759"/>
<proteinExistence type="predicted"/>
<dbReference type="STRING" id="554155.C5FBQ5"/>
<name>C5FBQ5_ARTOC</name>
<dbReference type="GeneID" id="9223479"/>
<dbReference type="Gene3D" id="3.40.630.30">
    <property type="match status" value="1"/>
</dbReference>
<dbReference type="OMA" id="DMVWWAG"/>
<dbReference type="Pfam" id="PF00583">
    <property type="entry name" value="Acetyltransf_1"/>
    <property type="match status" value="1"/>
</dbReference>
<evidence type="ECO:0000313" key="2">
    <source>
        <dbReference type="EMBL" id="EEQ27239.1"/>
    </source>
</evidence>
<dbReference type="InterPro" id="IPR053144">
    <property type="entry name" value="Acetyltransferase_Butenolide"/>
</dbReference>
<dbReference type="CDD" id="cd04301">
    <property type="entry name" value="NAT_SF"/>
    <property type="match status" value="1"/>
</dbReference>
<evidence type="ECO:0000259" key="1">
    <source>
        <dbReference type="PROSITE" id="PS51186"/>
    </source>
</evidence>
<evidence type="ECO:0000313" key="3">
    <source>
        <dbReference type="Proteomes" id="UP000002035"/>
    </source>
</evidence>
<feature type="domain" description="N-acetyltransferase" evidence="1">
    <location>
        <begin position="97"/>
        <end position="186"/>
    </location>
</feature>
<dbReference type="EMBL" id="DS995701">
    <property type="protein sequence ID" value="EEQ27239.1"/>
    <property type="molecule type" value="Genomic_DNA"/>
</dbReference>
<dbReference type="HOGENOM" id="CLU_086503_2_0_1"/>
<dbReference type="PROSITE" id="PS51186">
    <property type="entry name" value="GNAT"/>
    <property type="match status" value="1"/>
</dbReference>
<dbReference type="InterPro" id="IPR016181">
    <property type="entry name" value="Acyl_CoA_acyltransferase"/>
</dbReference>
<reference evidence="3" key="1">
    <citation type="journal article" date="2012" name="MBio">
        <title>Comparative genome analysis of Trichophyton rubrum and related dermatophytes reveals candidate genes involved in infection.</title>
        <authorList>
            <person name="Martinez D.A."/>
            <person name="Oliver B.G."/>
            <person name="Graeser Y."/>
            <person name="Goldberg J.M."/>
            <person name="Li W."/>
            <person name="Martinez-Rossi N.M."/>
            <person name="Monod M."/>
            <person name="Shelest E."/>
            <person name="Barton R.C."/>
            <person name="Birch E."/>
            <person name="Brakhage A.A."/>
            <person name="Chen Z."/>
            <person name="Gurr S.J."/>
            <person name="Heiman D."/>
            <person name="Heitman J."/>
            <person name="Kosti I."/>
            <person name="Rossi A."/>
            <person name="Saif S."/>
            <person name="Samalova M."/>
            <person name="Saunders C.W."/>
            <person name="Shea T."/>
            <person name="Summerbell R.C."/>
            <person name="Xu J."/>
            <person name="Young S."/>
            <person name="Zeng Q."/>
            <person name="Birren B.W."/>
            <person name="Cuomo C.A."/>
            <person name="White T.C."/>
        </authorList>
    </citation>
    <scope>NUCLEOTIDE SEQUENCE [LARGE SCALE GENOMIC DNA]</scope>
    <source>
        <strain evidence="3">ATCC MYA-4605 / CBS 113480</strain>
    </source>
</reference>
<keyword evidence="3" id="KW-1185">Reference proteome</keyword>
<gene>
    <name evidence="2" type="ORF">MCYG_00127</name>
</gene>
<dbReference type="VEuPathDB" id="FungiDB:MCYG_00127"/>
<dbReference type="eggNOG" id="ENOG502SYW6">
    <property type="taxonomic scope" value="Eukaryota"/>
</dbReference>
<dbReference type="SUPFAM" id="SSF55729">
    <property type="entry name" value="Acyl-CoA N-acyltransferases (Nat)"/>
    <property type="match status" value="1"/>
</dbReference>
<dbReference type="InterPro" id="IPR000182">
    <property type="entry name" value="GNAT_dom"/>
</dbReference>
<sequence>MPNLPPSTPKTWTRPSKDGEDVRFLVSMDKSLLSTAILNEEFGKDYIYWAKSLPEEELLMAIDSSICFGLYTMTNCGNKMKTAASASTGPSPQMKQIGFARLVTDNVTFFYLADVFVIPEYQGTGLGTFLIQCVKEVLDGMKHLRRFILMTRDKNTGGYYEKLLDVKTLDYLITPWLKLDMGQNNVNLRKLWSRWQRHH</sequence>
<dbReference type="RefSeq" id="XP_002850023.1">
    <property type="nucleotide sequence ID" value="XM_002849977.1"/>
</dbReference>
<dbReference type="AlphaFoldDB" id="C5FBQ5"/>
<dbReference type="PANTHER" id="PTHR43233:SF1">
    <property type="entry name" value="FAMILY N-ACETYLTRANSFERASE, PUTATIVE (AFU_ORTHOLOGUE AFUA_6G03350)-RELATED"/>
    <property type="match status" value="1"/>
</dbReference>
<dbReference type="PANTHER" id="PTHR43233">
    <property type="entry name" value="FAMILY N-ACETYLTRANSFERASE, PUTATIVE (AFU_ORTHOLOGUE AFUA_6G03350)-RELATED"/>
    <property type="match status" value="1"/>
</dbReference>
<dbReference type="Proteomes" id="UP000002035">
    <property type="component" value="Unassembled WGS sequence"/>
</dbReference>